<dbReference type="GO" id="GO:0046872">
    <property type="term" value="F:metal ion binding"/>
    <property type="evidence" value="ECO:0007669"/>
    <property type="project" value="UniProtKB-KW"/>
</dbReference>
<dbReference type="InterPro" id="IPR000841">
    <property type="entry name" value="Pept_M23A_Blytic"/>
</dbReference>
<dbReference type="GO" id="GO:0006508">
    <property type="term" value="P:proteolysis"/>
    <property type="evidence" value="ECO:0007669"/>
    <property type="project" value="InterPro"/>
</dbReference>
<feature type="active site" description="Proton donor/acceptor" evidence="1">
    <location>
        <position position="282"/>
    </location>
</feature>
<feature type="active site" description="Proton donor/acceptor" evidence="1">
    <location>
        <position position="321"/>
    </location>
</feature>
<feature type="binding site" evidence="2">
    <location>
        <position position="236"/>
    </location>
    <ligand>
        <name>Zn(2+)</name>
        <dbReference type="ChEBI" id="CHEBI:29105"/>
    </ligand>
</feature>
<feature type="binding site" evidence="2">
    <location>
        <position position="323"/>
    </location>
    <ligand>
        <name>Zn(2+)</name>
        <dbReference type="ChEBI" id="CHEBI:29105"/>
    </ligand>
</feature>
<dbReference type="EMBL" id="JACSQS010000005">
    <property type="protein sequence ID" value="MBD7953944.1"/>
    <property type="molecule type" value="Genomic_DNA"/>
</dbReference>
<protein>
    <submittedName>
        <fullName evidence="5">M23 family metallopeptidase</fullName>
    </submittedName>
</protein>
<dbReference type="InterPro" id="IPR011055">
    <property type="entry name" value="Dup_hybrid_motif"/>
</dbReference>
<dbReference type="Gene3D" id="2.70.70.10">
    <property type="entry name" value="Glucose Permease (Domain IIA)"/>
    <property type="match status" value="1"/>
</dbReference>
<evidence type="ECO:0000313" key="5">
    <source>
        <dbReference type="EMBL" id="MBD7953944.1"/>
    </source>
</evidence>
<feature type="chain" id="PRO_5036457277" evidence="4">
    <location>
        <begin position="29"/>
        <end position="381"/>
    </location>
</feature>
<keyword evidence="6" id="KW-1185">Reference proteome</keyword>
<sequence length="381" mass="41190">MTIHTRRLMKPALLAVLCAASTLGTAQAGGPAVQSQDLVYQYEEMFDFDIATWLSEHAPQLSRHAEVLSHWAGYSGISPRVLLALMELQTGVVGNLDASPGSLERPFGTLVTRAGFGPQLREVAETLRDAMYDAADTRTMGPVALSADNPLRTLYALSGMDTVRATALADAGFNDVYRKLFGSSPAREQRGGETRAQAVVPPTNLLQFPYPLKAKWHIGGAHTHSGSGRFPMSSLDMSVGGWWGSNQSNYWVSASASGRFKRHSSCMAEIVHEGGWSTTYYHLMNIRPATGAMVAANDAIANPANTRNQALCDGGSSTGPHEHWSLKSNGSQHHLNGVTLSSYLITATGTSYDTNCQRFNLSRNGRRYCSDFYTNIGVDAP</sequence>
<dbReference type="PRINTS" id="PR00933">
    <property type="entry name" value="BLYTICPTASE"/>
</dbReference>
<feature type="binding site" evidence="2">
    <location>
        <position position="222"/>
    </location>
    <ligand>
        <name>Zn(2+)</name>
        <dbReference type="ChEBI" id="CHEBI:29105"/>
    </ligand>
</feature>
<dbReference type="Proteomes" id="UP000636938">
    <property type="component" value="Unassembled WGS sequence"/>
</dbReference>
<evidence type="ECO:0000256" key="2">
    <source>
        <dbReference type="PIRSR" id="PIRSR600841-2"/>
    </source>
</evidence>
<gene>
    <name evidence="5" type="ORF">H9654_06945</name>
</gene>
<organism evidence="5 6">
    <name type="scientific">Stenotrophomonas lacuserhaii</name>
    <dbReference type="NCBI Taxonomy" id="2760084"/>
    <lineage>
        <taxon>Bacteria</taxon>
        <taxon>Pseudomonadati</taxon>
        <taxon>Pseudomonadota</taxon>
        <taxon>Gammaproteobacteria</taxon>
        <taxon>Lysobacterales</taxon>
        <taxon>Lysobacteraceae</taxon>
        <taxon>Stenotrophomonas</taxon>
    </lineage>
</organism>
<name>A0A8X8K3B7_9GAMM</name>
<proteinExistence type="predicted"/>
<dbReference type="CDD" id="cd12797">
    <property type="entry name" value="M23_peptidase"/>
    <property type="match status" value="1"/>
</dbReference>
<dbReference type="SUPFAM" id="SSF51261">
    <property type="entry name" value="Duplicated hybrid motif"/>
    <property type="match status" value="1"/>
</dbReference>
<evidence type="ECO:0000256" key="3">
    <source>
        <dbReference type="PIRSR" id="PIRSR600841-3"/>
    </source>
</evidence>
<dbReference type="AlphaFoldDB" id="A0A8X8K3B7"/>
<evidence type="ECO:0000313" key="6">
    <source>
        <dbReference type="Proteomes" id="UP000636938"/>
    </source>
</evidence>
<keyword evidence="3" id="KW-1015">Disulfide bond</keyword>
<dbReference type="RefSeq" id="WP_191770066.1">
    <property type="nucleotide sequence ID" value="NZ_JACSQS010000005.1"/>
</dbReference>
<comment type="caution">
    <text evidence="5">The sequence shown here is derived from an EMBL/GenBank/DDBJ whole genome shotgun (WGS) entry which is preliminary data.</text>
</comment>
<evidence type="ECO:0000256" key="1">
    <source>
        <dbReference type="PIRSR" id="PIRSR600841-1"/>
    </source>
</evidence>
<comment type="cofactor">
    <cofactor evidence="2">
        <name>Zn(2+)</name>
        <dbReference type="ChEBI" id="CHEBI:29105"/>
    </cofactor>
    <text evidence="2">Binds 1 zinc ion per subunit.</text>
</comment>
<accession>A0A8X8K3B7</accession>
<keyword evidence="2" id="KW-0479">Metal-binding</keyword>
<feature type="disulfide bond" evidence="3">
    <location>
        <begin position="266"/>
        <end position="312"/>
    </location>
</feature>
<keyword evidence="2" id="KW-0862">Zinc</keyword>
<evidence type="ECO:0000256" key="4">
    <source>
        <dbReference type="SAM" id="SignalP"/>
    </source>
</evidence>
<dbReference type="GO" id="GO:0004222">
    <property type="term" value="F:metalloendopeptidase activity"/>
    <property type="evidence" value="ECO:0007669"/>
    <property type="project" value="InterPro"/>
</dbReference>
<keyword evidence="4" id="KW-0732">Signal</keyword>
<reference evidence="5 6" key="1">
    <citation type="submission" date="2020-08" db="EMBL/GenBank/DDBJ databases">
        <title>A Genomic Blueprint of the Chicken Gut Microbiome.</title>
        <authorList>
            <person name="Gilroy R."/>
            <person name="Ravi A."/>
            <person name="Getino M."/>
            <person name="Pursley I."/>
            <person name="Horton D.L."/>
            <person name="Alikhan N.-F."/>
            <person name="Baker D."/>
            <person name="Gharbi K."/>
            <person name="Hall N."/>
            <person name="Watson M."/>
            <person name="Adriaenssens E.M."/>
            <person name="Foster-Nyarko E."/>
            <person name="Jarju S."/>
            <person name="Secka A."/>
            <person name="Antonio M."/>
            <person name="Oren A."/>
            <person name="Chaudhuri R."/>
            <person name="La Ragione R.M."/>
            <person name="Hildebrand F."/>
            <person name="Pallen M.J."/>
        </authorList>
    </citation>
    <scope>NUCLEOTIDE SEQUENCE [LARGE SCALE GENOMIC DNA]</scope>
    <source>
        <strain evidence="5 6">Sa5BUN4</strain>
    </source>
</reference>
<feature type="signal peptide" evidence="4">
    <location>
        <begin position="1"/>
        <end position="28"/>
    </location>
</feature>